<dbReference type="PROSITE" id="PS01309">
    <property type="entry name" value="UPF0057"/>
    <property type="match status" value="1"/>
</dbReference>
<keyword evidence="8" id="KW-1185">Reference proteome</keyword>
<keyword evidence="4" id="KW-1133">Transmembrane helix</keyword>
<evidence type="ECO:0000256" key="2">
    <source>
        <dbReference type="ARBA" id="ARBA00009530"/>
    </source>
</evidence>
<keyword evidence="6" id="KW-0732">Signal</keyword>
<dbReference type="InterPro" id="IPR000612">
    <property type="entry name" value="PMP3"/>
</dbReference>
<keyword evidence="3" id="KW-0812">Transmembrane</keyword>
<comment type="similarity">
    <text evidence="2">Belongs to the UPF0057 (PMP3) family.</text>
</comment>
<evidence type="ECO:0000256" key="3">
    <source>
        <dbReference type="ARBA" id="ARBA00022692"/>
    </source>
</evidence>
<comment type="subcellular location">
    <subcellularLocation>
        <location evidence="1">Membrane</location>
    </subcellularLocation>
</comment>
<reference evidence="7 8" key="1">
    <citation type="submission" date="2018-03" db="EMBL/GenBank/DDBJ databases">
        <title>Genomes of Pezizomycetes fungi and the evolution of truffles.</title>
        <authorList>
            <person name="Murat C."/>
            <person name="Payen T."/>
            <person name="Noel B."/>
            <person name="Kuo A."/>
            <person name="Martin F.M."/>
        </authorList>
    </citation>
    <scope>NUCLEOTIDE SEQUENCE [LARGE SCALE GENOMIC DNA]</scope>
    <source>
        <strain evidence="7">091103-1</strain>
    </source>
</reference>
<gene>
    <name evidence="7" type="ORF">C7212DRAFT_173437</name>
</gene>
<evidence type="ECO:0000256" key="5">
    <source>
        <dbReference type="ARBA" id="ARBA00023136"/>
    </source>
</evidence>
<comment type="caution">
    <text evidence="7">The sequence shown here is derived from an EMBL/GenBank/DDBJ whole genome shotgun (WGS) entry which is preliminary data.</text>
</comment>
<dbReference type="OrthoDB" id="2152119at2759"/>
<feature type="signal peptide" evidence="6">
    <location>
        <begin position="1"/>
        <end position="23"/>
    </location>
</feature>
<protein>
    <submittedName>
        <fullName evidence="7">Uncharacterized protein</fullName>
    </submittedName>
</protein>
<feature type="chain" id="PRO_5016282064" evidence="6">
    <location>
        <begin position="24"/>
        <end position="93"/>
    </location>
</feature>
<evidence type="ECO:0000256" key="4">
    <source>
        <dbReference type="ARBA" id="ARBA00022989"/>
    </source>
</evidence>
<organism evidence="7 8">
    <name type="scientific">Tuber magnatum</name>
    <name type="common">white Piedmont truffle</name>
    <dbReference type="NCBI Taxonomy" id="42249"/>
    <lineage>
        <taxon>Eukaryota</taxon>
        <taxon>Fungi</taxon>
        <taxon>Dikarya</taxon>
        <taxon>Ascomycota</taxon>
        <taxon>Pezizomycotina</taxon>
        <taxon>Pezizomycetes</taxon>
        <taxon>Pezizales</taxon>
        <taxon>Tuberaceae</taxon>
        <taxon>Tuber</taxon>
    </lineage>
</organism>
<accession>A0A317SWF1</accession>
<evidence type="ECO:0000256" key="1">
    <source>
        <dbReference type="ARBA" id="ARBA00004370"/>
    </source>
</evidence>
<dbReference type="Pfam" id="PF01679">
    <property type="entry name" value="Pmp3"/>
    <property type="match status" value="1"/>
</dbReference>
<dbReference type="PANTHER" id="PTHR21659:SF42">
    <property type="entry name" value="UPF0057 MEMBRANE PROTEIN ZK632.10-RELATED"/>
    <property type="match status" value="1"/>
</dbReference>
<keyword evidence="5" id="KW-0472">Membrane</keyword>
<dbReference type="GO" id="GO:0016020">
    <property type="term" value="C:membrane"/>
    <property type="evidence" value="ECO:0007669"/>
    <property type="project" value="UniProtKB-SubCell"/>
</dbReference>
<evidence type="ECO:0000313" key="8">
    <source>
        <dbReference type="Proteomes" id="UP000246991"/>
    </source>
</evidence>
<proteinExistence type="inferred from homology"/>
<dbReference type="PANTHER" id="PTHR21659">
    <property type="entry name" value="HYDROPHOBIC PROTEIN RCI2 LOW TEMPERATURE AND SALT RESPONSIVE PROTEIN LTI6 -RELATED"/>
    <property type="match status" value="1"/>
</dbReference>
<evidence type="ECO:0000313" key="7">
    <source>
        <dbReference type="EMBL" id="PWW78594.1"/>
    </source>
</evidence>
<name>A0A317SWF1_9PEZI</name>
<evidence type="ECO:0000256" key="6">
    <source>
        <dbReference type="SAM" id="SignalP"/>
    </source>
</evidence>
<dbReference type="Proteomes" id="UP000246991">
    <property type="component" value="Unassembled WGS sequence"/>
</dbReference>
<dbReference type="EMBL" id="PYWC01000014">
    <property type="protein sequence ID" value="PWW78594.1"/>
    <property type="molecule type" value="Genomic_DNA"/>
</dbReference>
<dbReference type="AlphaFoldDB" id="A0A317SWF1"/>
<sequence>MGVVSAALLVLITIIFPPLGVFAVAGCGPDLLINICLTILGYLPGHLHAFYIEYVYYERREQEVAGRIASERAPGIYSERVQGTVYGTTSNSA</sequence>